<evidence type="ECO:0000313" key="1">
    <source>
        <dbReference type="EMBL" id="AMM43732.1"/>
    </source>
</evidence>
<dbReference type="EMBL" id="KU574722">
    <property type="protein sequence ID" value="AMM43732.1"/>
    <property type="molecule type" value="Genomic_DNA"/>
</dbReference>
<evidence type="ECO:0000313" key="2">
    <source>
        <dbReference type="Proteomes" id="UP000223891"/>
    </source>
</evidence>
<accession>A0A1L2CUN0</accession>
<organism evidence="1 2">
    <name type="scientific">Pectobacterium phage vB_PcaM_CBB</name>
    <dbReference type="NCBI Taxonomy" id="2772511"/>
    <lineage>
        <taxon>Viruses</taxon>
        <taxon>Duplodnaviria</taxon>
        <taxon>Heunggongvirae</taxon>
        <taxon>Uroviricota</taxon>
        <taxon>Caudoviricetes</taxon>
        <taxon>Mimasvirus</taxon>
        <taxon>Mimasvirus CBB</taxon>
    </lineage>
</organism>
<dbReference type="Proteomes" id="UP000223891">
    <property type="component" value="Segment"/>
</dbReference>
<name>A0A1L2CUN0_9CAUD</name>
<sequence length="84" mass="10361">MDDVYYRIIRTSEDDTLLTVVCMQWFDEHDYDKDRFLCEKGTRNRLSFSTEDEAIEFLNVNIKLENIDPEYRRQTQKYNDNFYK</sequence>
<keyword evidence="2" id="KW-1185">Reference proteome</keyword>
<reference evidence="2" key="1">
    <citation type="submission" date="2016-01" db="EMBL/GenBank/DDBJ databases">
        <title>Isolation and Characterization of Enterobacteria phage CBB.</title>
        <authorList>
            <person name="Buttimer C.T.H."/>
            <person name="Hendrix H."/>
            <person name="Alexandre H."/>
            <person name="O'Mahony J."/>
            <person name="Lavigne R."/>
            <person name="Coffey A."/>
        </authorList>
    </citation>
    <scope>NUCLEOTIDE SEQUENCE [LARGE SCALE GENOMIC DNA]</scope>
</reference>
<protein>
    <submittedName>
        <fullName evidence="1">Uncharacterized protein</fullName>
    </submittedName>
</protein>
<gene>
    <name evidence="1" type="ORF">CBB_167</name>
</gene>
<proteinExistence type="predicted"/>